<gene>
    <name evidence="4" type="ORF">E4S40_10410</name>
</gene>
<sequence>MRQNRFFILFLLVASMSFACHAQSNSNDSKSPYKYKTASWDGIGKVYMGREISHIMGFAGKDWLERDSREAEEGVSLAIKNLPITPNSVVADIGAGSGYYSFRIAPLVSEGKVYAVDVQDAAVEYLNRRSQELGIENVIAVKGSSTSPNLPENAIDLAIFVDVYHELEFPEEMLQNLRKSLKSDGKILLIEYRGEDPSVPIKPLHKMTVRQAKKELEANGFELVENGQFLKIQHFLVFQKKEE</sequence>
<evidence type="ECO:0000256" key="1">
    <source>
        <dbReference type="ARBA" id="ARBA00022679"/>
    </source>
</evidence>
<protein>
    <submittedName>
        <fullName evidence="4">Class I SAM-dependent methyltransferase</fullName>
    </submittedName>
</protein>
<evidence type="ECO:0000259" key="3">
    <source>
        <dbReference type="Pfam" id="PF13847"/>
    </source>
</evidence>
<keyword evidence="1 4" id="KW-0808">Transferase</keyword>
<keyword evidence="5" id="KW-1185">Reference proteome</keyword>
<reference evidence="4 5" key="1">
    <citation type="submission" date="2019-03" db="EMBL/GenBank/DDBJ databases">
        <title>Algoriphagus sp. nov, a new strain isolated from root system soil of mangrove plant Kandelia.</title>
        <authorList>
            <person name="Yin Q."/>
            <person name="Wang K."/>
            <person name="Song Z."/>
        </authorList>
    </citation>
    <scope>NUCLEOTIDE SEQUENCE [LARGE SCALE GENOMIC DNA]</scope>
    <source>
        <strain evidence="4 5">XY-J91</strain>
    </source>
</reference>
<dbReference type="Gene3D" id="3.40.50.150">
    <property type="entry name" value="Vaccinia Virus protein VP39"/>
    <property type="match status" value="1"/>
</dbReference>
<feature type="domain" description="Methyltransferase" evidence="3">
    <location>
        <begin position="85"/>
        <end position="204"/>
    </location>
</feature>
<dbReference type="SUPFAM" id="SSF53335">
    <property type="entry name" value="S-adenosyl-L-methionine-dependent methyltransferases"/>
    <property type="match status" value="1"/>
</dbReference>
<dbReference type="InterPro" id="IPR029063">
    <property type="entry name" value="SAM-dependent_MTases_sf"/>
</dbReference>
<feature type="signal peptide" evidence="2">
    <location>
        <begin position="1"/>
        <end position="22"/>
    </location>
</feature>
<dbReference type="PANTHER" id="PTHR43861:SF3">
    <property type="entry name" value="PUTATIVE (AFU_ORTHOLOGUE AFUA_2G14390)-RELATED"/>
    <property type="match status" value="1"/>
</dbReference>
<dbReference type="GO" id="GO:0008168">
    <property type="term" value="F:methyltransferase activity"/>
    <property type="evidence" value="ECO:0007669"/>
    <property type="project" value="UniProtKB-KW"/>
</dbReference>
<feature type="chain" id="PRO_5021486216" evidence="2">
    <location>
        <begin position="23"/>
        <end position="243"/>
    </location>
</feature>
<dbReference type="GO" id="GO:0032259">
    <property type="term" value="P:methylation"/>
    <property type="evidence" value="ECO:0007669"/>
    <property type="project" value="UniProtKB-KW"/>
</dbReference>
<keyword evidence="4" id="KW-0489">Methyltransferase</keyword>
<dbReference type="Proteomes" id="UP000297647">
    <property type="component" value="Unassembled WGS sequence"/>
</dbReference>
<dbReference type="CDD" id="cd02440">
    <property type="entry name" value="AdoMet_MTases"/>
    <property type="match status" value="1"/>
</dbReference>
<dbReference type="OrthoDB" id="9784101at2"/>
<keyword evidence="2" id="KW-0732">Signal</keyword>
<name>A0A4Y9QQG1_9BACT</name>
<comment type="caution">
    <text evidence="4">The sequence shown here is derived from an EMBL/GenBank/DDBJ whole genome shotgun (WGS) entry which is preliminary data.</text>
</comment>
<dbReference type="RefSeq" id="WP_135073745.1">
    <property type="nucleotide sequence ID" value="NZ_SPSB01000003.1"/>
</dbReference>
<dbReference type="PANTHER" id="PTHR43861">
    <property type="entry name" value="TRANS-ACONITATE 2-METHYLTRANSFERASE-RELATED"/>
    <property type="match status" value="1"/>
</dbReference>
<evidence type="ECO:0000313" key="5">
    <source>
        <dbReference type="Proteomes" id="UP000297647"/>
    </source>
</evidence>
<dbReference type="PROSITE" id="PS51257">
    <property type="entry name" value="PROKAR_LIPOPROTEIN"/>
    <property type="match status" value="1"/>
</dbReference>
<organism evidence="4 5">
    <name type="scientific">Algoriphagus kandeliae</name>
    <dbReference type="NCBI Taxonomy" id="2562278"/>
    <lineage>
        <taxon>Bacteria</taxon>
        <taxon>Pseudomonadati</taxon>
        <taxon>Bacteroidota</taxon>
        <taxon>Cytophagia</taxon>
        <taxon>Cytophagales</taxon>
        <taxon>Cyclobacteriaceae</taxon>
        <taxon>Algoriphagus</taxon>
    </lineage>
</organism>
<evidence type="ECO:0000256" key="2">
    <source>
        <dbReference type="SAM" id="SignalP"/>
    </source>
</evidence>
<proteinExistence type="predicted"/>
<evidence type="ECO:0000313" key="4">
    <source>
        <dbReference type="EMBL" id="TFV94427.1"/>
    </source>
</evidence>
<dbReference type="Pfam" id="PF13847">
    <property type="entry name" value="Methyltransf_31"/>
    <property type="match status" value="1"/>
</dbReference>
<dbReference type="AlphaFoldDB" id="A0A4Y9QQG1"/>
<dbReference type="EMBL" id="SPSB01000003">
    <property type="protein sequence ID" value="TFV94427.1"/>
    <property type="molecule type" value="Genomic_DNA"/>
</dbReference>
<dbReference type="InterPro" id="IPR025714">
    <property type="entry name" value="Methyltranfer_dom"/>
</dbReference>
<accession>A0A4Y9QQG1</accession>